<gene>
    <name evidence="1" type="ORF">THIAE_05775</name>
</gene>
<dbReference type="HOGENOM" id="CLU_2921327_0_0_6"/>
<reference evidence="1 2" key="1">
    <citation type="submission" date="2013-12" db="EMBL/GenBank/DDBJ databases">
        <authorList>
            <consortium name="DOE Joint Genome Institute"/>
            <person name="Kappler U."/>
            <person name="Huntemann M."/>
            <person name="Han J."/>
            <person name="Chen A."/>
            <person name="Kyrpides N."/>
            <person name="Mavromatis K."/>
            <person name="Markowitz V."/>
            <person name="Palaniappan K."/>
            <person name="Ivanova N."/>
            <person name="Schaumberg A."/>
            <person name="Pati A."/>
            <person name="Liolios K."/>
            <person name="Nordberg H.P."/>
            <person name="Cantor M.N."/>
            <person name="Hua S.X."/>
            <person name="Woyke T."/>
        </authorList>
    </citation>
    <scope>NUCLEOTIDE SEQUENCE [LARGE SCALE GENOMIC DNA]</scope>
    <source>
        <strain evidence="2">AL2</strain>
    </source>
</reference>
<accession>W0DUZ7</accession>
<evidence type="ECO:0000313" key="2">
    <source>
        <dbReference type="Proteomes" id="UP000005380"/>
    </source>
</evidence>
<dbReference type="EMBL" id="CP007030">
    <property type="protein sequence ID" value="AHF02257.1"/>
    <property type="molecule type" value="Genomic_DNA"/>
</dbReference>
<evidence type="ECO:0000313" key="1">
    <source>
        <dbReference type="EMBL" id="AHF02257.1"/>
    </source>
</evidence>
<dbReference type="Proteomes" id="UP000005380">
    <property type="component" value="Chromosome"/>
</dbReference>
<sequence length="61" mass="6710">MLSRSSLDKKSPGAVSGFRPLQLVRGKGGLTAADQRRFHFISEMTAKRPSKTQKMLGFMLG</sequence>
<name>W0DUZ7_9GAMM</name>
<dbReference type="STRING" id="717772.THIAE_05775"/>
<keyword evidence="2" id="KW-1185">Reference proteome</keyword>
<organism evidence="1 2">
    <name type="scientific">Thiomicrospira aerophila AL3</name>
    <dbReference type="NCBI Taxonomy" id="717772"/>
    <lineage>
        <taxon>Bacteria</taxon>
        <taxon>Pseudomonadati</taxon>
        <taxon>Pseudomonadota</taxon>
        <taxon>Gammaproteobacteria</taxon>
        <taxon>Thiotrichales</taxon>
        <taxon>Piscirickettsiaceae</taxon>
        <taxon>Thiomicrospira</taxon>
    </lineage>
</organism>
<dbReference type="KEGG" id="tao:THIAE_05775"/>
<protein>
    <submittedName>
        <fullName evidence="1">Uncharacterized protein</fullName>
    </submittedName>
</protein>
<proteinExistence type="predicted"/>
<dbReference type="AlphaFoldDB" id="W0DUZ7"/>
<dbReference type="InParanoid" id="W0DUZ7"/>